<evidence type="ECO:0000313" key="9">
    <source>
        <dbReference type="Proteomes" id="UP000032232"/>
    </source>
</evidence>
<evidence type="ECO:0008006" key="10">
    <source>
        <dbReference type="Google" id="ProtNLM"/>
    </source>
</evidence>
<proteinExistence type="inferred from homology"/>
<dbReference type="Proteomes" id="UP000032232">
    <property type="component" value="Unassembled WGS sequence"/>
</dbReference>
<dbReference type="STRING" id="935700.jaqu_39830"/>
<evidence type="ECO:0000256" key="4">
    <source>
        <dbReference type="ARBA" id="ARBA00022692"/>
    </source>
</evidence>
<keyword evidence="3" id="KW-1003">Cell membrane</keyword>
<keyword evidence="5 7" id="KW-1133">Transmembrane helix</keyword>
<reference evidence="8 9" key="1">
    <citation type="submission" date="2015-02" db="EMBL/GenBank/DDBJ databases">
        <title>Genome Sequence of Jannaschia aquimarina DSM28248, a member of the Roseobacter clade.</title>
        <authorList>
            <person name="Voget S."/>
            <person name="Daniel R."/>
        </authorList>
    </citation>
    <scope>NUCLEOTIDE SEQUENCE [LARGE SCALE GENOMIC DNA]</scope>
    <source>
        <strain evidence="8 9">GSW-M26</strain>
    </source>
</reference>
<gene>
    <name evidence="8" type="ORF">jaqu_39830</name>
</gene>
<feature type="transmembrane region" description="Helical" evidence="7">
    <location>
        <begin position="6"/>
        <end position="23"/>
    </location>
</feature>
<organism evidence="8 9">
    <name type="scientific">Jannaschia aquimarina</name>
    <dbReference type="NCBI Taxonomy" id="935700"/>
    <lineage>
        <taxon>Bacteria</taxon>
        <taxon>Pseudomonadati</taxon>
        <taxon>Pseudomonadota</taxon>
        <taxon>Alphaproteobacteria</taxon>
        <taxon>Rhodobacterales</taxon>
        <taxon>Roseobacteraceae</taxon>
        <taxon>Jannaschia</taxon>
    </lineage>
</organism>
<comment type="subcellular location">
    <subcellularLocation>
        <location evidence="1">Cell membrane</location>
        <topology evidence="1">Multi-pass membrane protein</topology>
    </subcellularLocation>
</comment>
<comment type="similarity">
    <text evidence="2">Belongs to the UPF0410 family.</text>
</comment>
<dbReference type="PANTHER" id="PTHR33884:SF3">
    <property type="entry name" value="UPF0410 PROTEIN YMGE"/>
    <property type="match status" value="1"/>
</dbReference>
<sequence>MSGLGWIAAIIVGGLAGWVASMIMKADTGLFLNIGLGIVGAIVANFLLGLVGIQASGTWIAQMIVGIIGACLLIFVVRKVRS</sequence>
<accession>A0A0D1EB77</accession>
<dbReference type="PATRIC" id="fig|935700.4.peg.4106"/>
<evidence type="ECO:0000256" key="5">
    <source>
        <dbReference type="ARBA" id="ARBA00022989"/>
    </source>
</evidence>
<dbReference type="PANTHER" id="PTHR33884">
    <property type="entry name" value="UPF0410 PROTEIN YMGE"/>
    <property type="match status" value="1"/>
</dbReference>
<dbReference type="GO" id="GO:0005886">
    <property type="term" value="C:plasma membrane"/>
    <property type="evidence" value="ECO:0007669"/>
    <property type="project" value="UniProtKB-SubCell"/>
</dbReference>
<name>A0A0D1EB77_9RHOB</name>
<dbReference type="Pfam" id="PF04226">
    <property type="entry name" value="Transgly_assoc"/>
    <property type="match status" value="1"/>
</dbReference>
<evidence type="ECO:0000256" key="6">
    <source>
        <dbReference type="ARBA" id="ARBA00023136"/>
    </source>
</evidence>
<evidence type="ECO:0000256" key="3">
    <source>
        <dbReference type="ARBA" id="ARBA00022475"/>
    </source>
</evidence>
<keyword evidence="9" id="KW-1185">Reference proteome</keyword>
<dbReference type="EMBL" id="JYFE01000081">
    <property type="protein sequence ID" value="KIT14191.1"/>
    <property type="molecule type" value="Genomic_DNA"/>
</dbReference>
<evidence type="ECO:0000256" key="7">
    <source>
        <dbReference type="SAM" id="Phobius"/>
    </source>
</evidence>
<evidence type="ECO:0000313" key="8">
    <source>
        <dbReference type="EMBL" id="KIT14191.1"/>
    </source>
</evidence>
<dbReference type="OrthoDB" id="9815411at2"/>
<dbReference type="AlphaFoldDB" id="A0A0D1EB77"/>
<comment type="caution">
    <text evidence="8">The sequence shown here is derived from an EMBL/GenBank/DDBJ whole genome shotgun (WGS) entry which is preliminary data.</text>
</comment>
<feature type="transmembrane region" description="Helical" evidence="7">
    <location>
        <begin position="30"/>
        <end position="53"/>
    </location>
</feature>
<protein>
    <recommendedName>
        <fullName evidence="10">Transglycosylase associated protein</fullName>
    </recommendedName>
</protein>
<dbReference type="RefSeq" id="WP_043920735.1">
    <property type="nucleotide sequence ID" value="NZ_FZPF01000001.1"/>
</dbReference>
<evidence type="ECO:0000256" key="1">
    <source>
        <dbReference type="ARBA" id="ARBA00004651"/>
    </source>
</evidence>
<evidence type="ECO:0000256" key="2">
    <source>
        <dbReference type="ARBA" id="ARBA00011006"/>
    </source>
</evidence>
<keyword evidence="4 7" id="KW-0812">Transmembrane</keyword>
<keyword evidence="6 7" id="KW-0472">Membrane</keyword>
<dbReference type="InterPro" id="IPR007341">
    <property type="entry name" value="Transgly_assoc"/>
</dbReference>
<feature type="transmembrane region" description="Helical" evidence="7">
    <location>
        <begin position="59"/>
        <end position="77"/>
    </location>
</feature>